<evidence type="ECO:0000313" key="4">
    <source>
        <dbReference type="EMBL" id="KPR55625.1"/>
    </source>
</evidence>
<reference evidence="5" key="6">
    <citation type="journal article" date="2021" name="Microb. Genom.">
        <title>A genomic epidemiological study shows that prevalence of antimicrobial resistance in Enterobacterales is associated with the livestock host, as well as antimicrobial usage.</title>
        <authorList>
            <person name="AbuOun M."/>
            <person name="Jones H."/>
            <person name="Stubberfield E."/>
            <person name="Gilson D."/>
            <person name="Shaw L.P."/>
            <person name="Hubbard A.T.M."/>
            <person name="Chau K.K."/>
            <person name="Sebra R."/>
            <person name="Peto T.E.A."/>
            <person name="Crook D.W."/>
            <person name="Read D.S."/>
            <person name="Gweon H.S."/>
            <person name="Walker A.S."/>
            <person name="Stoesser N."/>
            <person name="Smith R.P."/>
            <person name="Anjum M.F."/>
            <person name="On Behalf Of The Rehab Consortium."/>
        </authorList>
    </citation>
    <scope>NUCLEOTIDE SEQUENCE</scope>
    <source>
        <strain evidence="5">RHBSTW-00370</strain>
    </source>
</reference>
<evidence type="ECO:0000313" key="3">
    <source>
        <dbReference type="EMBL" id="HBH7044584.1"/>
    </source>
</evidence>
<dbReference type="InterPro" id="IPR020269">
    <property type="entry name" value="Phage_Mu_Releasin"/>
</dbReference>
<evidence type="ECO:0000313" key="7">
    <source>
        <dbReference type="Proteomes" id="UP000050520"/>
    </source>
</evidence>
<dbReference type="EMBL" id="DACSXJ010000028">
    <property type="protein sequence ID" value="HAT3899373.1"/>
    <property type="molecule type" value="Genomic_DNA"/>
</dbReference>
<dbReference type="Proteomes" id="UP000512222">
    <property type="component" value="Chromosome"/>
</dbReference>
<feature type="transmembrane region" description="Helical" evidence="1">
    <location>
        <begin position="12"/>
        <end position="33"/>
    </location>
</feature>
<reference evidence="2" key="3">
    <citation type="journal article" date="2018" name="Genome Biol.">
        <title>SKESA: strategic k-mer extension for scrupulous assemblies.</title>
        <authorList>
            <person name="Souvorov A."/>
            <person name="Agarwala R."/>
            <person name="Lipman D.J."/>
        </authorList>
    </citation>
    <scope>NUCLEOTIDE SEQUENCE</scope>
    <source>
        <strain evidence="3">91871</strain>
        <strain evidence="2">O50</strain>
    </source>
</reference>
<proteinExistence type="predicted"/>
<evidence type="ECO:0000313" key="2">
    <source>
        <dbReference type="EMBL" id="HAT3899373.1"/>
    </source>
</evidence>
<protein>
    <submittedName>
        <fullName evidence="2">DUF2730 family protein</fullName>
    </submittedName>
</protein>
<reference evidence="8" key="4">
    <citation type="submission" date="2020-06" db="EMBL/GenBank/DDBJ databases">
        <title>REHAB project genomes.</title>
        <authorList>
            <person name="Shaw L.P."/>
        </authorList>
    </citation>
    <scope>NUCLEOTIDE SEQUENCE [LARGE SCALE GENOMIC DNA]</scope>
    <source>
        <strain evidence="8">RHBSTW-00370</strain>
    </source>
</reference>
<reference evidence="4 7" key="2">
    <citation type="journal article" date="2017" name="PLoS ONE">
        <title>Genomic and phenotypic characterisation of fluoroquinolone resistance mechanisms in Enterobacteriaceae in Durban, South Africa.</title>
        <authorList>
            <person name="Osei Sekyere J."/>
            <person name="Amoako D.G."/>
        </authorList>
    </citation>
    <scope>NUCLEOTIDE SEQUENCE [LARGE SCALE GENOMIC DNA]</scope>
    <source>
        <strain evidence="4 7">ST62:944112508</strain>
    </source>
</reference>
<dbReference type="Pfam" id="PF10805">
    <property type="entry name" value="DUF2730"/>
    <property type="match status" value="1"/>
</dbReference>
<dbReference type="EMBL" id="DAESCB010000025">
    <property type="protein sequence ID" value="HBH7044584.1"/>
    <property type="molecule type" value="Genomic_DNA"/>
</dbReference>
<keyword evidence="1" id="KW-1133">Transmembrane helix</keyword>
<accession>A0A0D7LRV2</accession>
<keyword evidence="1" id="KW-0812">Transmembrane</keyword>
<evidence type="ECO:0000313" key="5">
    <source>
        <dbReference type="EMBL" id="QLV31728.1"/>
    </source>
</evidence>
<dbReference type="AlphaFoldDB" id="A0A0D7LRV2"/>
<name>A0A0D7LRV2_CITFR</name>
<dbReference type="OrthoDB" id="6445417at2"/>
<reference evidence="2" key="5">
    <citation type="submission" date="2020-09" db="EMBL/GenBank/DDBJ databases">
        <authorList>
            <consortium name="NCBI Pathogen Detection Project"/>
        </authorList>
    </citation>
    <scope>NUCLEOTIDE SEQUENCE</scope>
    <source>
        <strain evidence="3">91871</strain>
        <strain evidence="2">O50</strain>
    </source>
</reference>
<evidence type="ECO:0000256" key="1">
    <source>
        <dbReference type="SAM" id="Phobius"/>
    </source>
</evidence>
<sequence>MEWETVRSNWAVIWAGLMSGINIIHLLLVKTYARREEMEKVNSRMSALEKAIDGMPSRQELHQLQLDMSNLRGEIREFSGMLRQATRISDLLLENELKEKN</sequence>
<dbReference type="EMBL" id="LJEB01000041">
    <property type="protein sequence ID" value="KPR55625.1"/>
    <property type="molecule type" value="Genomic_DNA"/>
</dbReference>
<dbReference type="Proteomes" id="UP000855471">
    <property type="component" value="Unassembled WGS sequence"/>
</dbReference>
<organism evidence="2">
    <name type="scientific">Citrobacter freundii</name>
    <dbReference type="NCBI Taxonomy" id="546"/>
    <lineage>
        <taxon>Bacteria</taxon>
        <taxon>Pseudomonadati</taxon>
        <taxon>Pseudomonadota</taxon>
        <taxon>Gammaproteobacteria</taxon>
        <taxon>Enterobacterales</taxon>
        <taxon>Enterobacteriaceae</taxon>
        <taxon>Citrobacter</taxon>
        <taxon>Citrobacter freundii complex</taxon>
    </lineage>
</organism>
<reference evidence="7" key="1">
    <citation type="submission" date="2015-09" db="EMBL/GenBank/DDBJ databases">
        <title>Prevalence of NDMs in South Africa.</title>
        <authorList>
            <person name="Osei Sekyere J."/>
            <person name="Govinden U."/>
            <person name="Essack S."/>
            <person name="Haldorsen B."/>
            <person name="Samuelsen O."/>
            <person name="Aasnaes B."/>
            <person name="Sundsfjord A."/>
        </authorList>
    </citation>
    <scope>NUCLEOTIDE SEQUENCE [LARGE SCALE GENOMIC DNA]</scope>
    <source>
        <strain evidence="7">ST62:944112508</strain>
    </source>
</reference>
<evidence type="ECO:0000313" key="6">
    <source>
        <dbReference type="EMBL" id="QLV32774.1"/>
    </source>
</evidence>
<dbReference type="EMBL" id="CP056573">
    <property type="protein sequence ID" value="QLV32774.1"/>
    <property type="molecule type" value="Genomic_DNA"/>
</dbReference>
<gene>
    <name evidence="4" type="ORF">AN672_10425</name>
    <name evidence="5" type="ORF">HV178_17890</name>
    <name evidence="6" type="ORF">HV178_23580</name>
    <name evidence="2" type="ORF">I9Y29_003838</name>
    <name evidence="3" type="ORF">KV121_004727</name>
</gene>
<dbReference type="EMBL" id="CP056573">
    <property type="protein sequence ID" value="QLV31728.1"/>
    <property type="molecule type" value="Genomic_DNA"/>
</dbReference>
<dbReference type="RefSeq" id="WP_016239613.1">
    <property type="nucleotide sequence ID" value="NZ_AP028314.1"/>
</dbReference>
<keyword evidence="1" id="KW-0472">Membrane</keyword>
<dbReference type="Proteomes" id="UP000885148">
    <property type="component" value="Unassembled WGS sequence"/>
</dbReference>
<dbReference type="Proteomes" id="UP000050520">
    <property type="component" value="Unassembled WGS sequence"/>
</dbReference>
<evidence type="ECO:0000313" key="8">
    <source>
        <dbReference type="Proteomes" id="UP000512222"/>
    </source>
</evidence>